<evidence type="ECO:0000313" key="2">
    <source>
        <dbReference type="EMBL" id="KNC77322.1"/>
    </source>
</evidence>
<feature type="non-terminal residue" evidence="2">
    <location>
        <position position="175"/>
    </location>
</feature>
<keyword evidence="1" id="KW-0812">Transmembrane</keyword>
<protein>
    <submittedName>
        <fullName evidence="2">Uncharacterized protein</fullName>
    </submittedName>
</protein>
<dbReference type="RefSeq" id="XP_014151224.1">
    <property type="nucleotide sequence ID" value="XM_014295749.1"/>
</dbReference>
<sequence>MGGEAQGGTVDTVVHLLENGLPPTIVGKAAQAPNKGETRMVLPLVYYNRFAGAWTIPFFMAPVNSKVVEWTNNEIGYSPKLAYNEVMGMPNITSVLIGGLLGMVGGSFFIMKATRDMIFNLGWLPKPGDGPSRRTMARGYCLTTFYATSADGKCVETLRWANVGDPGGFATAVYQ</sequence>
<keyword evidence="3" id="KW-1185">Reference proteome</keyword>
<dbReference type="EMBL" id="KQ242769">
    <property type="protein sequence ID" value="KNC77322.1"/>
    <property type="molecule type" value="Genomic_DNA"/>
</dbReference>
<dbReference type="GeneID" id="25910720"/>
<proteinExistence type="predicted"/>
<dbReference type="OrthoDB" id="10268090at2759"/>
<dbReference type="AlphaFoldDB" id="A0A0L0FKL6"/>
<evidence type="ECO:0000256" key="1">
    <source>
        <dbReference type="SAM" id="Phobius"/>
    </source>
</evidence>
<keyword evidence="1" id="KW-0472">Membrane</keyword>
<accession>A0A0L0FKL6</accession>
<gene>
    <name evidence="2" type="ORF">SARC_10216</name>
</gene>
<dbReference type="Proteomes" id="UP000054560">
    <property type="component" value="Unassembled WGS sequence"/>
</dbReference>
<organism evidence="2 3">
    <name type="scientific">Sphaeroforma arctica JP610</name>
    <dbReference type="NCBI Taxonomy" id="667725"/>
    <lineage>
        <taxon>Eukaryota</taxon>
        <taxon>Ichthyosporea</taxon>
        <taxon>Ichthyophonida</taxon>
        <taxon>Sphaeroforma</taxon>
    </lineage>
</organism>
<keyword evidence="1" id="KW-1133">Transmembrane helix</keyword>
<reference evidence="2 3" key="1">
    <citation type="submission" date="2011-02" db="EMBL/GenBank/DDBJ databases">
        <title>The Genome Sequence of Sphaeroforma arctica JP610.</title>
        <authorList>
            <consortium name="The Broad Institute Genome Sequencing Platform"/>
            <person name="Russ C."/>
            <person name="Cuomo C."/>
            <person name="Young S.K."/>
            <person name="Zeng Q."/>
            <person name="Gargeya S."/>
            <person name="Alvarado L."/>
            <person name="Berlin A."/>
            <person name="Chapman S.B."/>
            <person name="Chen Z."/>
            <person name="Freedman E."/>
            <person name="Gellesch M."/>
            <person name="Goldberg J."/>
            <person name="Griggs A."/>
            <person name="Gujja S."/>
            <person name="Heilman E."/>
            <person name="Heiman D."/>
            <person name="Howarth C."/>
            <person name="Mehta T."/>
            <person name="Neiman D."/>
            <person name="Pearson M."/>
            <person name="Roberts A."/>
            <person name="Saif S."/>
            <person name="Shea T."/>
            <person name="Shenoy N."/>
            <person name="Sisk P."/>
            <person name="Stolte C."/>
            <person name="Sykes S."/>
            <person name="White J."/>
            <person name="Yandava C."/>
            <person name="Burger G."/>
            <person name="Gray M.W."/>
            <person name="Holland P.W.H."/>
            <person name="King N."/>
            <person name="Lang F.B.F."/>
            <person name="Roger A.J."/>
            <person name="Ruiz-Trillo I."/>
            <person name="Haas B."/>
            <person name="Nusbaum C."/>
            <person name="Birren B."/>
        </authorList>
    </citation>
    <scope>NUCLEOTIDE SEQUENCE [LARGE SCALE GENOMIC DNA]</scope>
    <source>
        <strain evidence="2 3">JP610</strain>
    </source>
</reference>
<name>A0A0L0FKL6_9EUKA</name>
<evidence type="ECO:0000313" key="3">
    <source>
        <dbReference type="Proteomes" id="UP000054560"/>
    </source>
</evidence>
<feature type="transmembrane region" description="Helical" evidence="1">
    <location>
        <begin position="92"/>
        <end position="111"/>
    </location>
</feature>